<gene>
    <name evidence="3" type="ORF">VR44_22470</name>
</gene>
<name>A0A0F4J771_9ACTN</name>
<dbReference type="PANTHER" id="PTHR32097:SF4">
    <property type="entry name" value="GENERAL STRESS PROTEIN 16U"/>
    <property type="match status" value="1"/>
</dbReference>
<evidence type="ECO:0000313" key="4">
    <source>
        <dbReference type="Proteomes" id="UP000033551"/>
    </source>
</evidence>
<dbReference type="STRING" id="68223.GCA_002028425_06258"/>
<dbReference type="CDD" id="cd06974">
    <property type="entry name" value="TerD_like"/>
    <property type="match status" value="1"/>
</dbReference>
<dbReference type="PATRIC" id="fig|68223.7.peg.383"/>
<sequence>MTGVRKGLAKVEISLRWDPSPAGTPPHDLDLVAGVFGAGDPYGQSVYLVHFGSRAPDGTITLDRDSRNGQGFGWDEVMTLELDRLAPELVRVVVGVVIQDPGPAGTPGRTVFSAVAGTGLRIREGHTDLATGDFAGLAGATAATVAEFLRDGEGGWTLDARTHGFDADPQEYTRLMGAARG</sequence>
<comment type="caution">
    <text evidence="3">The sequence shown here is derived from an EMBL/GenBank/DDBJ whole genome shotgun (WGS) entry which is preliminary data.</text>
</comment>
<dbReference type="InterPro" id="IPR003325">
    <property type="entry name" value="TerD"/>
</dbReference>
<evidence type="ECO:0000259" key="2">
    <source>
        <dbReference type="Pfam" id="PF02342"/>
    </source>
</evidence>
<organism evidence="3 4">
    <name type="scientific">Streptomyces katrae</name>
    <dbReference type="NCBI Taxonomy" id="68223"/>
    <lineage>
        <taxon>Bacteria</taxon>
        <taxon>Bacillati</taxon>
        <taxon>Actinomycetota</taxon>
        <taxon>Actinomycetes</taxon>
        <taxon>Kitasatosporales</taxon>
        <taxon>Streptomycetaceae</taxon>
        <taxon>Streptomyces</taxon>
    </lineage>
</organism>
<dbReference type="OrthoDB" id="3851702at2"/>
<evidence type="ECO:0000256" key="1">
    <source>
        <dbReference type="ARBA" id="ARBA00008775"/>
    </source>
</evidence>
<proteinExistence type="inferred from homology"/>
<dbReference type="AlphaFoldDB" id="A0A0F4J771"/>
<dbReference type="Gene3D" id="2.60.60.30">
    <property type="entry name" value="sav2460 like domains"/>
    <property type="match status" value="1"/>
</dbReference>
<evidence type="ECO:0000313" key="3">
    <source>
        <dbReference type="EMBL" id="KJY29618.1"/>
    </source>
</evidence>
<dbReference type="PANTHER" id="PTHR32097">
    <property type="entry name" value="CAMP-BINDING PROTEIN 1-RELATED"/>
    <property type="match status" value="1"/>
</dbReference>
<dbReference type="InterPro" id="IPR051324">
    <property type="entry name" value="Stress/Tellurium_Resist"/>
</dbReference>
<protein>
    <submittedName>
        <fullName evidence="3">TerD-family protein</fullName>
    </submittedName>
</protein>
<keyword evidence="4" id="KW-1185">Reference proteome</keyword>
<reference evidence="3 4" key="1">
    <citation type="submission" date="2015-02" db="EMBL/GenBank/DDBJ databases">
        <authorList>
            <person name="Ju K.-S."/>
            <person name="Doroghazi J.R."/>
            <person name="Metcalf W."/>
        </authorList>
    </citation>
    <scope>NUCLEOTIDE SEQUENCE [LARGE SCALE GENOMIC DNA]</scope>
    <source>
        <strain evidence="3 4">NRRL ISP-5550</strain>
    </source>
</reference>
<dbReference type="EMBL" id="JZWV01000629">
    <property type="protein sequence ID" value="KJY29618.1"/>
    <property type="molecule type" value="Genomic_DNA"/>
</dbReference>
<accession>A0A0F4J771</accession>
<feature type="domain" description="TerD" evidence="2">
    <location>
        <begin position="5"/>
        <end position="168"/>
    </location>
</feature>
<dbReference type="RefSeq" id="WP_045949376.1">
    <property type="nucleotide sequence ID" value="NZ_JZWV01000629.1"/>
</dbReference>
<comment type="similarity">
    <text evidence="1">Belongs to the CAPAB/TerDEXZ family.</text>
</comment>
<dbReference type="Pfam" id="PF02342">
    <property type="entry name" value="TerD"/>
    <property type="match status" value="1"/>
</dbReference>
<dbReference type="Proteomes" id="UP000033551">
    <property type="component" value="Unassembled WGS sequence"/>
</dbReference>